<dbReference type="EMBL" id="JYDH01003056">
    <property type="protein sequence ID" value="KRY06619.1"/>
    <property type="molecule type" value="Genomic_DNA"/>
</dbReference>
<evidence type="ECO:0000313" key="1">
    <source>
        <dbReference type="EMBL" id="KRY06619.1"/>
    </source>
</evidence>
<keyword evidence="2" id="KW-1185">Reference proteome</keyword>
<comment type="caution">
    <text evidence="1">The sequence shown here is derived from an EMBL/GenBank/DDBJ whole genome shotgun (WGS) entry which is preliminary data.</text>
</comment>
<dbReference type="InParanoid" id="A0A0V0Z2L2"/>
<sequence length="31" mass="3598">MDWAADLRITGTFIVDYIISTMILRRVERAA</sequence>
<accession>A0A0V0Z2L2</accession>
<dbReference type="Proteomes" id="UP000054776">
    <property type="component" value="Unassembled WGS sequence"/>
</dbReference>
<dbReference type="AlphaFoldDB" id="A0A0V0Z2L2"/>
<name>A0A0V0Z2L2_TRISP</name>
<organism evidence="1 2">
    <name type="scientific">Trichinella spiralis</name>
    <name type="common">Trichina worm</name>
    <dbReference type="NCBI Taxonomy" id="6334"/>
    <lineage>
        <taxon>Eukaryota</taxon>
        <taxon>Metazoa</taxon>
        <taxon>Ecdysozoa</taxon>
        <taxon>Nematoda</taxon>
        <taxon>Enoplea</taxon>
        <taxon>Dorylaimia</taxon>
        <taxon>Trichinellida</taxon>
        <taxon>Trichinellidae</taxon>
        <taxon>Trichinella</taxon>
    </lineage>
</organism>
<proteinExistence type="predicted"/>
<protein>
    <submittedName>
        <fullName evidence="1">Uncharacterized protein</fullName>
    </submittedName>
</protein>
<gene>
    <name evidence="1" type="ORF">T01_1777</name>
</gene>
<reference evidence="1 2" key="1">
    <citation type="submission" date="2015-01" db="EMBL/GenBank/DDBJ databases">
        <title>Evolution of Trichinella species and genotypes.</title>
        <authorList>
            <person name="Korhonen P.K."/>
            <person name="Edoardo P."/>
            <person name="Giuseppe L.R."/>
            <person name="Gasser R.B."/>
        </authorList>
    </citation>
    <scope>NUCLEOTIDE SEQUENCE [LARGE SCALE GENOMIC DNA]</scope>
    <source>
        <strain evidence="1">ISS3</strain>
    </source>
</reference>
<evidence type="ECO:0000313" key="2">
    <source>
        <dbReference type="Proteomes" id="UP000054776"/>
    </source>
</evidence>